<reference evidence="2" key="3">
    <citation type="submission" date="2025-09" db="UniProtKB">
        <authorList>
            <consortium name="Ensembl"/>
        </authorList>
    </citation>
    <scope>IDENTIFICATION</scope>
</reference>
<dbReference type="Pfam" id="PF15480">
    <property type="entry name" value="DUF4640"/>
    <property type="match status" value="1"/>
</dbReference>
<dbReference type="STRING" id="13616.ENSMODP00000018048"/>
<feature type="compositionally biased region" description="Polar residues" evidence="1">
    <location>
        <begin position="10"/>
        <end position="23"/>
    </location>
</feature>
<proteinExistence type="predicted"/>
<evidence type="ECO:0000256" key="1">
    <source>
        <dbReference type="SAM" id="MobiDB-lite"/>
    </source>
</evidence>
<evidence type="ECO:0000313" key="3">
    <source>
        <dbReference type="Proteomes" id="UP000002280"/>
    </source>
</evidence>
<feature type="region of interest" description="Disordered" evidence="1">
    <location>
        <begin position="162"/>
        <end position="182"/>
    </location>
</feature>
<dbReference type="PANTHER" id="PTHR36462">
    <property type="entry name" value="CHROMOSOME 12 OPEN READING FRAME 71"/>
    <property type="match status" value="1"/>
</dbReference>
<dbReference type="Ensembl" id="ENSMODT00000018380.4">
    <property type="protein sequence ID" value="ENSMODP00000018048.4"/>
    <property type="gene ID" value="ENSMODG00000014440.4"/>
</dbReference>
<sequence length="238" mass="26552">MRSDPLDTMASPSSQTNSADTEISSSESNFSLSVGYFPSQDINSYMETGPESESTHFLPPIQGAWLTENARRPKRRFSRVQTKADEISKLSITLAWDIDLGPDHSDSMSAWNLKKEKSWADTNTEQNTYQPMEELDCFVQKLETDKDNHRGDDSFVLKSLAKEDSPVTKDSPISTASPSDTIKTITKSIQDENMSHDSSTGQHPENWHLFHPVIPQKCQLRATKKDGGLAGKEGNTKL</sequence>
<accession>F7AUG9</accession>
<name>F7AUG9_MONDO</name>
<dbReference type="Bgee" id="ENSMODG00000014440">
    <property type="expression patterns" value="Expressed in testis and 9 other cell types or tissues"/>
</dbReference>
<dbReference type="HOGENOM" id="CLU_081160_0_0_1"/>
<feature type="compositionally biased region" description="Polar residues" evidence="1">
    <location>
        <begin position="171"/>
        <end position="182"/>
    </location>
</feature>
<dbReference type="eggNOG" id="ENOG502RTYV">
    <property type="taxonomic scope" value="Eukaryota"/>
</dbReference>
<dbReference type="Proteomes" id="UP000002280">
    <property type="component" value="Chromosome 8"/>
</dbReference>
<dbReference type="GeneTree" id="ENSGT00390000018322"/>
<dbReference type="PANTHER" id="PTHR36462:SF1">
    <property type="entry name" value="CHROMOSOME 12 OPEN READING FRAME 71"/>
    <property type="match status" value="1"/>
</dbReference>
<dbReference type="InParanoid" id="F7AUG9"/>
<dbReference type="InterPro" id="IPR027908">
    <property type="entry name" value="DUF4640"/>
</dbReference>
<feature type="region of interest" description="Disordered" evidence="1">
    <location>
        <begin position="1"/>
        <end position="28"/>
    </location>
</feature>
<evidence type="ECO:0000313" key="2">
    <source>
        <dbReference type="Ensembl" id="ENSMODP00000018048.4"/>
    </source>
</evidence>
<reference evidence="2 3" key="1">
    <citation type="journal article" date="2007" name="Nature">
        <title>Genome of the marsupial Monodelphis domestica reveals innovation in non-coding sequences.</title>
        <authorList>
            <person name="Mikkelsen T.S."/>
            <person name="Wakefield M.J."/>
            <person name="Aken B."/>
            <person name="Amemiya C.T."/>
            <person name="Chang J.L."/>
            <person name="Duke S."/>
            <person name="Garber M."/>
            <person name="Gentles A.J."/>
            <person name="Goodstadt L."/>
            <person name="Heger A."/>
            <person name="Jurka J."/>
            <person name="Kamal M."/>
            <person name="Mauceli E."/>
            <person name="Searle S.M."/>
            <person name="Sharpe T."/>
            <person name="Baker M.L."/>
            <person name="Batzer M.A."/>
            <person name="Benos P.V."/>
            <person name="Belov K."/>
            <person name="Clamp M."/>
            <person name="Cook A."/>
            <person name="Cuff J."/>
            <person name="Das R."/>
            <person name="Davidow L."/>
            <person name="Deakin J.E."/>
            <person name="Fazzari M.J."/>
            <person name="Glass J.L."/>
            <person name="Grabherr M."/>
            <person name="Greally J.M."/>
            <person name="Gu W."/>
            <person name="Hore T.A."/>
            <person name="Huttley G.A."/>
            <person name="Kleber M."/>
            <person name="Jirtle R.L."/>
            <person name="Koina E."/>
            <person name="Lee J.T."/>
            <person name="Mahony S."/>
            <person name="Marra M.A."/>
            <person name="Miller R.D."/>
            <person name="Nicholls R.D."/>
            <person name="Oda M."/>
            <person name="Papenfuss A.T."/>
            <person name="Parra Z.E."/>
            <person name="Pollock D.D."/>
            <person name="Ray D.A."/>
            <person name="Schein J.E."/>
            <person name="Speed T.P."/>
            <person name="Thompson K."/>
            <person name="VandeBerg J.L."/>
            <person name="Wade C.M."/>
            <person name="Walker J.A."/>
            <person name="Waters P.D."/>
            <person name="Webber C."/>
            <person name="Weidman J.R."/>
            <person name="Xie X."/>
            <person name="Zody M.C."/>
            <person name="Baldwin J."/>
            <person name="Abdouelleil A."/>
            <person name="Abdulkadir J."/>
            <person name="Abebe A."/>
            <person name="Abera B."/>
            <person name="Abreu J."/>
            <person name="Acer S.C."/>
            <person name="Aftuck L."/>
            <person name="Alexander A."/>
            <person name="An P."/>
            <person name="Anderson E."/>
            <person name="Anderson S."/>
            <person name="Arachi H."/>
            <person name="Azer M."/>
            <person name="Bachantsang P."/>
            <person name="Barry A."/>
            <person name="Bayul T."/>
            <person name="Berlin A."/>
            <person name="Bessette D."/>
            <person name="Bloom T."/>
            <person name="Bloom T."/>
            <person name="Boguslavskiy L."/>
            <person name="Bonnet C."/>
            <person name="Boukhgalter B."/>
            <person name="Bourzgui I."/>
            <person name="Brown A."/>
            <person name="Cahill P."/>
            <person name="Channer S."/>
            <person name="Cheshatsang Y."/>
            <person name="Chuda L."/>
            <person name="Citroen M."/>
            <person name="Collymore A."/>
            <person name="Cooke P."/>
            <person name="Costello M."/>
            <person name="D'Aco K."/>
            <person name="Daza R."/>
            <person name="De Haan G."/>
            <person name="DeGray S."/>
            <person name="DeMaso C."/>
            <person name="Dhargay N."/>
            <person name="Dooley K."/>
            <person name="Dooley E."/>
            <person name="Doricent M."/>
            <person name="Dorje P."/>
            <person name="Dorjee K."/>
            <person name="Dupes A."/>
            <person name="Elong R."/>
            <person name="Falk J."/>
            <person name="Farina A."/>
            <person name="Faro S."/>
            <person name="Ferguson D."/>
            <person name="Fisher S."/>
            <person name="Foley C.D."/>
            <person name="Franke A."/>
            <person name="Friedrich D."/>
            <person name="Gadbois L."/>
            <person name="Gearin G."/>
            <person name="Gearin C.R."/>
            <person name="Giannoukos G."/>
            <person name="Goode T."/>
            <person name="Graham J."/>
            <person name="Grandbois E."/>
            <person name="Grewal S."/>
            <person name="Gyaltsen K."/>
            <person name="Hafez N."/>
            <person name="Hagos B."/>
            <person name="Hall J."/>
            <person name="Henson C."/>
            <person name="Hollinger A."/>
            <person name="Honan T."/>
            <person name="Huard M.D."/>
            <person name="Hughes L."/>
            <person name="Hurhula B."/>
            <person name="Husby M.E."/>
            <person name="Kamat A."/>
            <person name="Kanga B."/>
            <person name="Kashin S."/>
            <person name="Khazanovich D."/>
            <person name="Kisner P."/>
            <person name="Lance K."/>
            <person name="Lara M."/>
            <person name="Lee W."/>
            <person name="Lennon N."/>
            <person name="Letendre F."/>
            <person name="LeVine R."/>
            <person name="Lipovsky A."/>
            <person name="Liu X."/>
            <person name="Liu J."/>
            <person name="Liu S."/>
            <person name="Lokyitsang T."/>
            <person name="Lokyitsang Y."/>
            <person name="Lubonja R."/>
            <person name="Lui A."/>
            <person name="MacDonald P."/>
            <person name="Magnisalis V."/>
            <person name="Maru K."/>
            <person name="Matthews C."/>
            <person name="McCusker W."/>
            <person name="McDonough S."/>
            <person name="Mehta T."/>
            <person name="Meldrim J."/>
            <person name="Meneus L."/>
            <person name="Mihai O."/>
            <person name="Mihalev A."/>
            <person name="Mihova T."/>
            <person name="Mittelman R."/>
            <person name="Mlenga V."/>
            <person name="Montmayeur A."/>
            <person name="Mulrain L."/>
            <person name="Navidi A."/>
            <person name="Naylor J."/>
            <person name="Negash T."/>
            <person name="Nguyen T."/>
            <person name="Nguyen N."/>
            <person name="Nicol R."/>
            <person name="Norbu C."/>
            <person name="Norbu N."/>
            <person name="Novod N."/>
            <person name="O'Neill B."/>
            <person name="Osman S."/>
            <person name="Markiewicz E."/>
            <person name="Oyono O.L."/>
            <person name="Patti C."/>
            <person name="Phunkhang P."/>
            <person name="Pierre F."/>
            <person name="Priest M."/>
            <person name="Raghuraman S."/>
            <person name="Rege F."/>
            <person name="Reyes R."/>
            <person name="Rise C."/>
            <person name="Rogov P."/>
            <person name="Ross K."/>
            <person name="Ryan E."/>
            <person name="Settipalli S."/>
            <person name="Shea T."/>
            <person name="Sherpa N."/>
            <person name="Shi L."/>
            <person name="Shih D."/>
            <person name="Sparrow T."/>
            <person name="Spaulding J."/>
            <person name="Stalker J."/>
            <person name="Stange-Thomann N."/>
            <person name="Stavropoulos S."/>
            <person name="Stone C."/>
            <person name="Strader C."/>
            <person name="Tesfaye S."/>
            <person name="Thomson T."/>
            <person name="Thoulutsang Y."/>
            <person name="Thoulutsang D."/>
            <person name="Topham K."/>
            <person name="Topping I."/>
            <person name="Tsamla T."/>
            <person name="Vassiliev H."/>
            <person name="Vo A."/>
            <person name="Wangchuk T."/>
            <person name="Wangdi T."/>
            <person name="Weiand M."/>
            <person name="Wilkinson J."/>
            <person name="Wilson A."/>
            <person name="Yadav S."/>
            <person name="Young G."/>
            <person name="Yu Q."/>
            <person name="Zembek L."/>
            <person name="Zhong D."/>
            <person name="Zimmer A."/>
            <person name="Zwirko Z."/>
            <person name="Jaffe D.B."/>
            <person name="Alvarez P."/>
            <person name="Brockman W."/>
            <person name="Butler J."/>
            <person name="Chin C."/>
            <person name="Gnerre S."/>
            <person name="MacCallum I."/>
            <person name="Graves J.A."/>
            <person name="Ponting C.P."/>
            <person name="Breen M."/>
            <person name="Samollow P.B."/>
            <person name="Lander E.S."/>
            <person name="Lindblad-Toh K."/>
        </authorList>
    </citation>
    <scope>NUCLEOTIDE SEQUENCE [LARGE SCALE GENOMIC DNA]</scope>
</reference>
<reference evidence="2" key="2">
    <citation type="submission" date="2025-08" db="UniProtKB">
        <authorList>
            <consortium name="Ensembl"/>
        </authorList>
    </citation>
    <scope>IDENTIFICATION</scope>
</reference>
<keyword evidence="3" id="KW-1185">Reference proteome</keyword>
<dbReference type="AlphaFoldDB" id="F7AUG9"/>
<protein>
    <submittedName>
        <fullName evidence="2">Uncharacterized protein</fullName>
    </submittedName>
</protein>
<organism evidence="2 3">
    <name type="scientific">Monodelphis domestica</name>
    <name type="common">Gray short-tailed opossum</name>
    <dbReference type="NCBI Taxonomy" id="13616"/>
    <lineage>
        <taxon>Eukaryota</taxon>
        <taxon>Metazoa</taxon>
        <taxon>Chordata</taxon>
        <taxon>Craniata</taxon>
        <taxon>Vertebrata</taxon>
        <taxon>Euteleostomi</taxon>
        <taxon>Mammalia</taxon>
        <taxon>Metatheria</taxon>
        <taxon>Didelphimorphia</taxon>
        <taxon>Didelphidae</taxon>
        <taxon>Monodelphis</taxon>
    </lineage>
</organism>